<proteinExistence type="predicted"/>
<reference evidence="1 2" key="1">
    <citation type="journal article" date="2024" name="Appl. Environ. Microbiol.">
        <title>Pontiella agarivorans sp. nov., a novel marine anaerobic bacterium capable of degrading macroalgal polysaccharides and fixing nitrogen.</title>
        <authorList>
            <person name="Liu N."/>
            <person name="Kivenson V."/>
            <person name="Peng X."/>
            <person name="Cui Z."/>
            <person name="Lankiewicz T.S."/>
            <person name="Gosselin K.M."/>
            <person name="English C.J."/>
            <person name="Blair E.M."/>
            <person name="O'Malley M.A."/>
            <person name="Valentine D.L."/>
        </authorList>
    </citation>
    <scope>NUCLEOTIDE SEQUENCE [LARGE SCALE GENOMIC DNA]</scope>
    <source>
        <strain evidence="1 2">NLcol2</strain>
    </source>
</reference>
<dbReference type="InterPro" id="IPR007922">
    <property type="entry name" value="DciA-like"/>
</dbReference>
<protein>
    <submittedName>
        <fullName evidence="1">DUF721 domain-containing protein</fullName>
    </submittedName>
</protein>
<dbReference type="Proteomes" id="UP001290861">
    <property type="component" value="Unassembled WGS sequence"/>
</dbReference>
<keyword evidence="2" id="KW-1185">Reference proteome</keyword>
<evidence type="ECO:0000313" key="2">
    <source>
        <dbReference type="Proteomes" id="UP001290861"/>
    </source>
</evidence>
<comment type="caution">
    <text evidence="1">The sequence shown here is derived from an EMBL/GenBank/DDBJ whole genome shotgun (WGS) entry which is preliminary data.</text>
</comment>
<sequence>MSSGSLIWLNESMEQPRYSRKNQSRWAIDRVRYHLSKPMAPQRDMKSVGEILKDVVSDFEQPVQEYVVVLRNAWERLAGPQIAKHSEPGYIKDRALVVIVDHPGWIPELERMKRPLLLKIQSSYTSMQIRQLRFELKHN</sequence>
<dbReference type="Pfam" id="PF05258">
    <property type="entry name" value="DciA"/>
    <property type="match status" value="1"/>
</dbReference>
<organism evidence="1 2">
    <name type="scientific">Pontiella agarivorans</name>
    <dbReference type="NCBI Taxonomy" id="3038953"/>
    <lineage>
        <taxon>Bacteria</taxon>
        <taxon>Pseudomonadati</taxon>
        <taxon>Kiritimatiellota</taxon>
        <taxon>Kiritimatiellia</taxon>
        <taxon>Kiritimatiellales</taxon>
        <taxon>Pontiellaceae</taxon>
        <taxon>Pontiella</taxon>
    </lineage>
</organism>
<evidence type="ECO:0000313" key="1">
    <source>
        <dbReference type="EMBL" id="MDZ8117670.1"/>
    </source>
</evidence>
<dbReference type="PANTHER" id="PTHR36456:SF1">
    <property type="entry name" value="UPF0232 PROTEIN SCO3875"/>
    <property type="match status" value="1"/>
</dbReference>
<gene>
    <name evidence="1" type="ORF">P9H32_03445</name>
</gene>
<dbReference type="EMBL" id="JARVCO010000002">
    <property type="protein sequence ID" value="MDZ8117670.1"/>
    <property type="molecule type" value="Genomic_DNA"/>
</dbReference>
<accession>A0ABU5MTX1</accession>
<dbReference type="PANTHER" id="PTHR36456">
    <property type="entry name" value="UPF0232 PROTEIN SCO3875"/>
    <property type="match status" value="1"/>
</dbReference>
<name>A0ABU5MTX1_9BACT</name>